<protein>
    <submittedName>
        <fullName evidence="2">Uncharacterized protein</fullName>
    </submittedName>
</protein>
<proteinExistence type="predicted"/>
<name>A0A314UEW1_PRUYE</name>
<evidence type="ECO:0000313" key="3">
    <source>
        <dbReference type="Proteomes" id="UP000250321"/>
    </source>
</evidence>
<dbReference type="AlphaFoldDB" id="A0A314UEW1"/>
<dbReference type="EMBL" id="PJQY01003727">
    <property type="protein sequence ID" value="PQM34944.1"/>
    <property type="molecule type" value="Genomic_DNA"/>
</dbReference>
<sequence length="69" mass="7806">MISDRFLMPGRTYHSNRHKDQKLRAPGSAFLDQSDSPPPPSSSSCLTLIFFARNHHLPFANHSLFPDLV</sequence>
<accession>A0A314UEW1</accession>
<organism evidence="2 3">
    <name type="scientific">Prunus yedoensis var. nudiflora</name>
    <dbReference type="NCBI Taxonomy" id="2094558"/>
    <lineage>
        <taxon>Eukaryota</taxon>
        <taxon>Viridiplantae</taxon>
        <taxon>Streptophyta</taxon>
        <taxon>Embryophyta</taxon>
        <taxon>Tracheophyta</taxon>
        <taxon>Spermatophyta</taxon>
        <taxon>Magnoliopsida</taxon>
        <taxon>eudicotyledons</taxon>
        <taxon>Gunneridae</taxon>
        <taxon>Pentapetalae</taxon>
        <taxon>rosids</taxon>
        <taxon>fabids</taxon>
        <taxon>Rosales</taxon>
        <taxon>Rosaceae</taxon>
        <taxon>Amygdaloideae</taxon>
        <taxon>Amygdaleae</taxon>
        <taxon>Prunus</taxon>
    </lineage>
</organism>
<dbReference type="Proteomes" id="UP000250321">
    <property type="component" value="Unassembled WGS sequence"/>
</dbReference>
<gene>
    <name evidence="2" type="ORF">Pyn_36177</name>
</gene>
<evidence type="ECO:0000313" key="2">
    <source>
        <dbReference type="EMBL" id="PQM34944.1"/>
    </source>
</evidence>
<feature type="region of interest" description="Disordered" evidence="1">
    <location>
        <begin position="1"/>
        <end position="42"/>
    </location>
</feature>
<evidence type="ECO:0000256" key="1">
    <source>
        <dbReference type="SAM" id="MobiDB-lite"/>
    </source>
</evidence>
<comment type="caution">
    <text evidence="2">The sequence shown here is derived from an EMBL/GenBank/DDBJ whole genome shotgun (WGS) entry which is preliminary data.</text>
</comment>
<keyword evidence="3" id="KW-1185">Reference proteome</keyword>
<reference evidence="2 3" key="1">
    <citation type="submission" date="2018-02" db="EMBL/GenBank/DDBJ databases">
        <title>Draft genome of wild Prunus yedoensis var. nudiflora.</title>
        <authorList>
            <person name="Baek S."/>
            <person name="Kim J.-H."/>
            <person name="Choi K."/>
            <person name="Kim G.-B."/>
            <person name="Cho A."/>
            <person name="Jang H."/>
            <person name="Shin C.-H."/>
            <person name="Yu H.-J."/>
            <person name="Mun J.-H."/>
        </authorList>
    </citation>
    <scope>NUCLEOTIDE SEQUENCE [LARGE SCALE GENOMIC DNA]</scope>
    <source>
        <strain evidence="3">cv. Jeju island</strain>
        <tissue evidence="2">Leaf</tissue>
    </source>
</reference>